<dbReference type="OrthoDB" id="8299755at2759"/>
<organism evidence="1 2">
    <name type="scientific">Corchorus olitorius</name>
    <dbReference type="NCBI Taxonomy" id="93759"/>
    <lineage>
        <taxon>Eukaryota</taxon>
        <taxon>Viridiplantae</taxon>
        <taxon>Streptophyta</taxon>
        <taxon>Embryophyta</taxon>
        <taxon>Tracheophyta</taxon>
        <taxon>Spermatophyta</taxon>
        <taxon>Magnoliopsida</taxon>
        <taxon>eudicotyledons</taxon>
        <taxon>Gunneridae</taxon>
        <taxon>Pentapetalae</taxon>
        <taxon>rosids</taxon>
        <taxon>malvids</taxon>
        <taxon>Malvales</taxon>
        <taxon>Malvaceae</taxon>
        <taxon>Grewioideae</taxon>
        <taxon>Apeibeae</taxon>
        <taxon>Corchorus</taxon>
    </lineage>
</organism>
<protein>
    <submittedName>
        <fullName evidence="1">Cytochrome C assembly protein</fullName>
    </submittedName>
</protein>
<dbReference type="Proteomes" id="UP000187203">
    <property type="component" value="Unassembled WGS sequence"/>
</dbReference>
<evidence type="ECO:0000313" key="2">
    <source>
        <dbReference type="Proteomes" id="UP000187203"/>
    </source>
</evidence>
<dbReference type="EMBL" id="AWUE01023592">
    <property type="protein sequence ID" value="OMO53259.1"/>
    <property type="molecule type" value="Genomic_DNA"/>
</dbReference>
<proteinExistence type="predicted"/>
<reference evidence="2" key="1">
    <citation type="submission" date="2013-09" db="EMBL/GenBank/DDBJ databases">
        <title>Corchorus olitorius genome sequencing.</title>
        <authorList>
            <person name="Alam M."/>
            <person name="Haque M.S."/>
            <person name="Islam M.S."/>
            <person name="Emdad E.M."/>
            <person name="Islam M.M."/>
            <person name="Ahmed B."/>
            <person name="Halim A."/>
            <person name="Hossen Q.M.M."/>
            <person name="Hossain M.Z."/>
            <person name="Ahmed R."/>
            <person name="Khan M.M."/>
            <person name="Islam R."/>
            <person name="Rashid M.M."/>
            <person name="Khan S.A."/>
            <person name="Rahman M.S."/>
            <person name="Alam M."/>
            <person name="Yahiya A.S."/>
            <person name="Khan M.S."/>
            <person name="Azam M.S."/>
            <person name="Haque T."/>
            <person name="Lashkar M.Z.H."/>
            <person name="Akhand A.I."/>
            <person name="Morshed G."/>
            <person name="Roy S."/>
            <person name="Uddin K.S."/>
            <person name="Rabeya T."/>
            <person name="Hossain A.S."/>
            <person name="Chowdhury A."/>
            <person name="Snigdha A.R."/>
            <person name="Mortoza M.S."/>
            <person name="Matin S.A."/>
            <person name="Hoque S.M.E."/>
            <person name="Islam M.K."/>
            <person name="Roy D.K."/>
            <person name="Haider R."/>
            <person name="Moosa M.M."/>
            <person name="Elias S.M."/>
            <person name="Hasan A.M."/>
            <person name="Jahan S."/>
            <person name="Shafiuddin M."/>
            <person name="Mahmood N."/>
            <person name="Shommy N.S."/>
        </authorList>
    </citation>
    <scope>NUCLEOTIDE SEQUENCE [LARGE SCALE GENOMIC DNA]</scope>
    <source>
        <strain evidence="2">cv. O-4</strain>
    </source>
</reference>
<keyword evidence="2" id="KW-1185">Reference proteome</keyword>
<accession>A0A1R3G599</accession>
<dbReference type="AlphaFoldDB" id="A0A1R3G599"/>
<gene>
    <name evidence="1" type="ORF">COLO4_36795</name>
</gene>
<sequence length="33" mass="3906">MERKIPLLRLFVGPPARTQWSLTKTRNQFEFGS</sequence>
<name>A0A1R3G599_9ROSI</name>
<comment type="caution">
    <text evidence="1">The sequence shown here is derived from an EMBL/GenBank/DDBJ whole genome shotgun (WGS) entry which is preliminary data.</text>
</comment>
<evidence type="ECO:0000313" key="1">
    <source>
        <dbReference type="EMBL" id="OMO53259.1"/>
    </source>
</evidence>